<proteinExistence type="predicted"/>
<comment type="caution">
    <text evidence="4">The sequence shown here is derived from an EMBL/GenBank/DDBJ whole genome shotgun (WGS) entry which is preliminary data.</text>
</comment>
<sequence>MNSNTSIRLATISDAAAIAHVHIRSWQMMYKDFIPESILMNLSLKERTQQWQTLIQQNVNVLVTTVDDRIVGFASFCAFRDAAAKSSAGEISAIYLLPDYWRQGLGTKLCQMALAELMQLEFKAVYLWVLKANAQARSFYESLGFTELPDTKLEEFYEGGALLTEILYKKTL</sequence>
<keyword evidence="1 4" id="KW-0808">Transferase</keyword>
<dbReference type="Pfam" id="PF00583">
    <property type="entry name" value="Acetyltransf_1"/>
    <property type="match status" value="1"/>
</dbReference>
<keyword evidence="5" id="KW-1185">Reference proteome</keyword>
<dbReference type="SUPFAM" id="SSF55729">
    <property type="entry name" value="Acyl-CoA N-acyltransferases (Nat)"/>
    <property type="match status" value="1"/>
</dbReference>
<keyword evidence="2" id="KW-0012">Acyltransferase</keyword>
<evidence type="ECO:0000256" key="1">
    <source>
        <dbReference type="ARBA" id="ARBA00022679"/>
    </source>
</evidence>
<dbReference type="InterPro" id="IPR000182">
    <property type="entry name" value="GNAT_dom"/>
</dbReference>
<dbReference type="CDD" id="cd04301">
    <property type="entry name" value="NAT_SF"/>
    <property type="match status" value="1"/>
</dbReference>
<name>A0A433JLC1_9GAMM</name>
<evidence type="ECO:0000259" key="3">
    <source>
        <dbReference type="PROSITE" id="PS51186"/>
    </source>
</evidence>
<evidence type="ECO:0000313" key="4">
    <source>
        <dbReference type="EMBL" id="RUQ90058.1"/>
    </source>
</evidence>
<dbReference type="PROSITE" id="PS51186">
    <property type="entry name" value="GNAT"/>
    <property type="match status" value="1"/>
</dbReference>
<dbReference type="PANTHER" id="PTHR43877">
    <property type="entry name" value="AMINOALKYLPHOSPHONATE N-ACETYLTRANSFERASE-RELATED-RELATED"/>
    <property type="match status" value="1"/>
</dbReference>
<gene>
    <name evidence="4" type="ORF">EKM59_02670</name>
</gene>
<dbReference type="InterPro" id="IPR016181">
    <property type="entry name" value="Acyl_CoA_acyltransferase"/>
</dbReference>
<dbReference type="Proteomes" id="UP000288012">
    <property type="component" value="Unassembled WGS sequence"/>
</dbReference>
<feature type="domain" description="N-acetyltransferase" evidence="3">
    <location>
        <begin position="5"/>
        <end position="172"/>
    </location>
</feature>
<dbReference type="GO" id="GO:0016747">
    <property type="term" value="F:acyltransferase activity, transferring groups other than amino-acyl groups"/>
    <property type="evidence" value="ECO:0007669"/>
    <property type="project" value="InterPro"/>
</dbReference>
<dbReference type="AlphaFoldDB" id="A0A433JLC1"/>
<dbReference type="InterPro" id="IPR050832">
    <property type="entry name" value="Bact_Acetyltransf"/>
</dbReference>
<dbReference type="RefSeq" id="WP_126954624.1">
    <property type="nucleotide sequence ID" value="NZ_RZGR01000005.1"/>
</dbReference>
<dbReference type="Gene3D" id="3.40.630.30">
    <property type="match status" value="1"/>
</dbReference>
<accession>A0A433JLC1</accession>
<organism evidence="4 5">
    <name type="scientific">Legionella septentrionalis</name>
    <dbReference type="NCBI Taxonomy" id="2498109"/>
    <lineage>
        <taxon>Bacteria</taxon>
        <taxon>Pseudomonadati</taxon>
        <taxon>Pseudomonadota</taxon>
        <taxon>Gammaproteobacteria</taxon>
        <taxon>Legionellales</taxon>
        <taxon>Legionellaceae</taxon>
        <taxon>Legionella</taxon>
    </lineage>
</organism>
<evidence type="ECO:0000256" key="2">
    <source>
        <dbReference type="ARBA" id="ARBA00023315"/>
    </source>
</evidence>
<reference evidence="4 5" key="1">
    <citation type="submission" date="2018-12" db="EMBL/GenBank/DDBJ databases">
        <title>Legionella sp,whole genome shotgun sequence.</title>
        <authorList>
            <person name="Wu H."/>
        </authorList>
    </citation>
    <scope>NUCLEOTIDE SEQUENCE [LARGE SCALE GENOMIC DNA]</scope>
    <source>
        <strain evidence="5">km714</strain>
    </source>
</reference>
<evidence type="ECO:0000313" key="5">
    <source>
        <dbReference type="Proteomes" id="UP000288012"/>
    </source>
</evidence>
<dbReference type="EMBL" id="RZGR01000005">
    <property type="protein sequence ID" value="RUQ90058.1"/>
    <property type="molecule type" value="Genomic_DNA"/>
</dbReference>
<protein>
    <submittedName>
        <fullName evidence="4">GNAT family N-acetyltransferase</fullName>
    </submittedName>
</protein>